<dbReference type="EMBL" id="GBRH01282778">
    <property type="protein sequence ID" value="JAD15117.1"/>
    <property type="molecule type" value="Transcribed_RNA"/>
</dbReference>
<protein>
    <submittedName>
        <fullName evidence="1">Uncharacterized protein</fullName>
    </submittedName>
</protein>
<name>A0A0A9TW46_ARUDO</name>
<dbReference type="AlphaFoldDB" id="A0A0A9TW46"/>
<sequence length="43" mass="5107">MTEDNLESLSLQVFIRRRSTRLENMDLEHFSVTTMFGHSNHIL</sequence>
<proteinExistence type="predicted"/>
<organism evidence="1">
    <name type="scientific">Arundo donax</name>
    <name type="common">Giant reed</name>
    <name type="synonym">Donax arundinaceus</name>
    <dbReference type="NCBI Taxonomy" id="35708"/>
    <lineage>
        <taxon>Eukaryota</taxon>
        <taxon>Viridiplantae</taxon>
        <taxon>Streptophyta</taxon>
        <taxon>Embryophyta</taxon>
        <taxon>Tracheophyta</taxon>
        <taxon>Spermatophyta</taxon>
        <taxon>Magnoliopsida</taxon>
        <taxon>Liliopsida</taxon>
        <taxon>Poales</taxon>
        <taxon>Poaceae</taxon>
        <taxon>PACMAD clade</taxon>
        <taxon>Arundinoideae</taxon>
        <taxon>Arundineae</taxon>
        <taxon>Arundo</taxon>
    </lineage>
</organism>
<reference evidence="1" key="2">
    <citation type="journal article" date="2015" name="Data Brief">
        <title>Shoot transcriptome of the giant reed, Arundo donax.</title>
        <authorList>
            <person name="Barrero R.A."/>
            <person name="Guerrero F.D."/>
            <person name="Moolhuijzen P."/>
            <person name="Goolsby J.A."/>
            <person name="Tidwell J."/>
            <person name="Bellgard S.E."/>
            <person name="Bellgard M.I."/>
        </authorList>
    </citation>
    <scope>NUCLEOTIDE SEQUENCE</scope>
    <source>
        <tissue evidence="1">Shoot tissue taken approximately 20 cm above the soil surface</tissue>
    </source>
</reference>
<reference evidence="1" key="1">
    <citation type="submission" date="2014-09" db="EMBL/GenBank/DDBJ databases">
        <authorList>
            <person name="Magalhaes I.L.F."/>
            <person name="Oliveira U."/>
            <person name="Santos F.R."/>
            <person name="Vidigal T.H.D.A."/>
            <person name="Brescovit A.D."/>
            <person name="Santos A.J."/>
        </authorList>
    </citation>
    <scope>NUCLEOTIDE SEQUENCE</scope>
    <source>
        <tissue evidence="1">Shoot tissue taken approximately 20 cm above the soil surface</tissue>
    </source>
</reference>
<evidence type="ECO:0000313" key="1">
    <source>
        <dbReference type="EMBL" id="JAD15117.1"/>
    </source>
</evidence>
<accession>A0A0A9TW46</accession>